<gene>
    <name evidence="9" type="primary">LOC104790968</name>
</gene>
<evidence type="ECO:0000256" key="1">
    <source>
        <dbReference type="ARBA" id="ARBA00004123"/>
    </source>
</evidence>
<keyword evidence="3" id="KW-0238">DNA-binding</keyword>
<evidence type="ECO:0000256" key="5">
    <source>
        <dbReference type="ARBA" id="ARBA00023242"/>
    </source>
</evidence>
<dbReference type="InterPro" id="IPR057075">
    <property type="entry name" value="bHLH_IRO3"/>
</dbReference>
<evidence type="ECO:0000256" key="4">
    <source>
        <dbReference type="ARBA" id="ARBA00023163"/>
    </source>
</evidence>
<reference evidence="8" key="1">
    <citation type="journal article" date="2014" name="Nat. Commun.">
        <title>The emerging biofuel crop Camelina sativa retains a highly undifferentiated hexaploid genome structure.</title>
        <authorList>
            <person name="Kagale S."/>
            <person name="Koh C."/>
            <person name="Nixon J."/>
            <person name="Bollina V."/>
            <person name="Clarke W.E."/>
            <person name="Tuteja R."/>
            <person name="Spillane C."/>
            <person name="Robinson S.J."/>
            <person name="Links M.G."/>
            <person name="Clarke C."/>
            <person name="Higgins E.E."/>
            <person name="Huebert T."/>
            <person name="Sharpe A.G."/>
            <person name="Parkin I.A."/>
        </authorList>
    </citation>
    <scope>NUCLEOTIDE SEQUENCE [LARGE SCALE GENOMIC DNA]</scope>
    <source>
        <strain evidence="8">cv. DH55</strain>
    </source>
</reference>
<sequence length="255" mass="28556">MVSKSPSTLSDEANAPTADESVYIQNRCKKGQVPKRINKAVRERLKREHLNELFIELADTLELNQQNSGKASILCEATRFLKDVFGQIESLRKEHASLLSESSYVTTEKNELKEETSVLETEISKLQSEIEAKANQLKPDLNTSHAPAYHHHLYQQQQQPHPELASQFPGLPIFQGPGFQQSAATLHPPATVLVLPIQPDHQTQDISDMTGHVQTQTHIIYNNTSNVVSKPCPRYASAADSWSSRLLGERLKTNE</sequence>
<evidence type="ECO:0000313" key="9">
    <source>
        <dbReference type="RefSeq" id="XP_019102276.1"/>
    </source>
</evidence>
<evidence type="ECO:0000256" key="2">
    <source>
        <dbReference type="ARBA" id="ARBA00023015"/>
    </source>
</evidence>
<reference evidence="9" key="2">
    <citation type="submission" date="2025-08" db="UniProtKB">
        <authorList>
            <consortium name="RefSeq"/>
        </authorList>
    </citation>
    <scope>IDENTIFICATION</scope>
    <source>
        <tissue evidence="9">Leaf</tissue>
    </source>
</reference>
<dbReference type="PANTHER" id="PTHR47075:SF9">
    <property type="entry name" value="TRANSCRIPTION FACTOR BHLH47"/>
    <property type="match status" value="1"/>
</dbReference>
<keyword evidence="6" id="KW-0175">Coiled coil</keyword>
<keyword evidence="2" id="KW-0805">Transcription regulation</keyword>
<keyword evidence="5" id="KW-0539">Nucleus</keyword>
<evidence type="ECO:0000256" key="3">
    <source>
        <dbReference type="ARBA" id="ARBA00023125"/>
    </source>
</evidence>
<proteinExistence type="predicted"/>
<dbReference type="CDD" id="cd11446">
    <property type="entry name" value="bHLH_AtILR3_like"/>
    <property type="match status" value="1"/>
</dbReference>
<protein>
    <submittedName>
        <fullName evidence="9">Transcription factor bHLH47 isoform X1</fullName>
    </submittedName>
</protein>
<dbReference type="PROSITE" id="PS50888">
    <property type="entry name" value="BHLH"/>
    <property type="match status" value="1"/>
</dbReference>
<name>A0ABM1RTD8_CAMSA</name>
<keyword evidence="8" id="KW-1185">Reference proteome</keyword>
<dbReference type="RefSeq" id="XP_019102276.1">
    <property type="nucleotide sequence ID" value="XM_019246731.1"/>
</dbReference>
<dbReference type="InterPro" id="IPR011598">
    <property type="entry name" value="bHLH_dom"/>
</dbReference>
<feature type="domain" description="BHLH" evidence="7">
    <location>
        <begin position="34"/>
        <end position="84"/>
    </location>
</feature>
<dbReference type="Pfam" id="PF23177">
    <property type="entry name" value="bHLH_IRO3"/>
    <property type="match status" value="1"/>
</dbReference>
<keyword evidence="4" id="KW-0804">Transcription</keyword>
<accession>A0ABM1RTD8</accession>
<feature type="coiled-coil region" evidence="6">
    <location>
        <begin position="109"/>
        <end position="136"/>
    </location>
</feature>
<dbReference type="GeneID" id="104790968"/>
<dbReference type="InterPro" id="IPR036638">
    <property type="entry name" value="HLH_DNA-bd_sf"/>
</dbReference>
<evidence type="ECO:0000256" key="6">
    <source>
        <dbReference type="SAM" id="Coils"/>
    </source>
</evidence>
<comment type="subcellular location">
    <subcellularLocation>
        <location evidence="1">Nucleus</location>
    </subcellularLocation>
</comment>
<dbReference type="Gene3D" id="4.10.280.10">
    <property type="entry name" value="Helix-loop-helix DNA-binding domain"/>
    <property type="match status" value="1"/>
</dbReference>
<evidence type="ECO:0000313" key="8">
    <source>
        <dbReference type="Proteomes" id="UP000694864"/>
    </source>
</evidence>
<evidence type="ECO:0000259" key="7">
    <source>
        <dbReference type="PROSITE" id="PS50888"/>
    </source>
</evidence>
<organism evidence="8 9">
    <name type="scientific">Camelina sativa</name>
    <name type="common">False flax</name>
    <name type="synonym">Myagrum sativum</name>
    <dbReference type="NCBI Taxonomy" id="90675"/>
    <lineage>
        <taxon>Eukaryota</taxon>
        <taxon>Viridiplantae</taxon>
        <taxon>Streptophyta</taxon>
        <taxon>Embryophyta</taxon>
        <taxon>Tracheophyta</taxon>
        <taxon>Spermatophyta</taxon>
        <taxon>Magnoliopsida</taxon>
        <taxon>eudicotyledons</taxon>
        <taxon>Gunneridae</taxon>
        <taxon>Pentapetalae</taxon>
        <taxon>rosids</taxon>
        <taxon>malvids</taxon>
        <taxon>Brassicales</taxon>
        <taxon>Brassicaceae</taxon>
        <taxon>Camelineae</taxon>
        <taxon>Camelina</taxon>
    </lineage>
</organism>
<dbReference type="SUPFAM" id="SSF47459">
    <property type="entry name" value="HLH, helix-loop-helix DNA-binding domain"/>
    <property type="match status" value="1"/>
</dbReference>
<dbReference type="Proteomes" id="UP000694864">
    <property type="component" value="Chromosome 6"/>
</dbReference>
<dbReference type="PANTHER" id="PTHR47075">
    <property type="entry name" value="TRANSCRIPTION FACTOR BHLH47"/>
    <property type="match status" value="1"/>
</dbReference>